<reference evidence="2" key="1">
    <citation type="submission" date="2022-03" db="EMBL/GenBank/DDBJ databases">
        <authorList>
            <person name="Sayadi A."/>
        </authorList>
    </citation>
    <scope>NUCLEOTIDE SEQUENCE</scope>
</reference>
<dbReference type="AlphaFoldDB" id="A0A9P0KZC9"/>
<proteinExistence type="predicted"/>
<accession>A0A9P0KZC9</accession>
<gene>
    <name evidence="2" type="ORF">ACAOBT_LOCUS16963</name>
</gene>
<evidence type="ECO:0000256" key="1">
    <source>
        <dbReference type="SAM" id="MobiDB-lite"/>
    </source>
</evidence>
<dbReference type="OrthoDB" id="109543at2759"/>
<sequence>MSRNKEKVSGIFRRLFRSATREGEGPSKAGANGGAGSPARHRFVNITKIFWTCPFGLCVPVFEFVVRGLEIN</sequence>
<protein>
    <submittedName>
        <fullName evidence="2">Uncharacterized protein</fullName>
    </submittedName>
</protein>
<evidence type="ECO:0000313" key="2">
    <source>
        <dbReference type="EMBL" id="CAH1985964.1"/>
    </source>
</evidence>
<organism evidence="2 3">
    <name type="scientific">Acanthoscelides obtectus</name>
    <name type="common">Bean weevil</name>
    <name type="synonym">Bruchus obtectus</name>
    <dbReference type="NCBI Taxonomy" id="200917"/>
    <lineage>
        <taxon>Eukaryota</taxon>
        <taxon>Metazoa</taxon>
        <taxon>Ecdysozoa</taxon>
        <taxon>Arthropoda</taxon>
        <taxon>Hexapoda</taxon>
        <taxon>Insecta</taxon>
        <taxon>Pterygota</taxon>
        <taxon>Neoptera</taxon>
        <taxon>Endopterygota</taxon>
        <taxon>Coleoptera</taxon>
        <taxon>Polyphaga</taxon>
        <taxon>Cucujiformia</taxon>
        <taxon>Chrysomeloidea</taxon>
        <taxon>Chrysomelidae</taxon>
        <taxon>Bruchinae</taxon>
        <taxon>Bruchini</taxon>
        <taxon>Acanthoscelides</taxon>
    </lineage>
</organism>
<feature type="region of interest" description="Disordered" evidence="1">
    <location>
        <begin position="17"/>
        <end position="38"/>
    </location>
</feature>
<name>A0A9P0KZC9_ACAOB</name>
<dbReference type="Proteomes" id="UP001152888">
    <property type="component" value="Unassembled WGS sequence"/>
</dbReference>
<evidence type="ECO:0000313" key="3">
    <source>
        <dbReference type="Proteomes" id="UP001152888"/>
    </source>
</evidence>
<dbReference type="EMBL" id="CAKOFQ010006988">
    <property type="protein sequence ID" value="CAH1985964.1"/>
    <property type="molecule type" value="Genomic_DNA"/>
</dbReference>
<keyword evidence="3" id="KW-1185">Reference proteome</keyword>
<comment type="caution">
    <text evidence="2">The sequence shown here is derived from an EMBL/GenBank/DDBJ whole genome shotgun (WGS) entry which is preliminary data.</text>
</comment>